<gene>
    <name evidence="1" type="ORF">PG993_014775</name>
</gene>
<dbReference type="Proteomes" id="UP001444661">
    <property type="component" value="Unassembled WGS sequence"/>
</dbReference>
<evidence type="ECO:0000313" key="2">
    <source>
        <dbReference type="Proteomes" id="UP001444661"/>
    </source>
</evidence>
<sequence length="128" mass="14016">MAAATANVPDGAVASRSARGKLSFQLQVRRCSPLFAGISHTVHIMTGGDWRCRRTHNAYFSAQPAIALYQPAIAIANRVGVLEMLGMAHGKWTPVPCFERRTSGCQVVQVHSQVSARLHDRLDHLIEL</sequence>
<evidence type="ECO:0000313" key="1">
    <source>
        <dbReference type="EMBL" id="KAK8016586.1"/>
    </source>
</evidence>
<keyword evidence="2" id="KW-1185">Reference proteome</keyword>
<accession>A0ABR1RNQ4</accession>
<comment type="caution">
    <text evidence="1">The sequence shown here is derived from an EMBL/GenBank/DDBJ whole genome shotgun (WGS) entry which is preliminary data.</text>
</comment>
<organism evidence="1 2">
    <name type="scientific">Apiospora rasikravindrae</name>
    <dbReference type="NCBI Taxonomy" id="990691"/>
    <lineage>
        <taxon>Eukaryota</taxon>
        <taxon>Fungi</taxon>
        <taxon>Dikarya</taxon>
        <taxon>Ascomycota</taxon>
        <taxon>Pezizomycotina</taxon>
        <taxon>Sordariomycetes</taxon>
        <taxon>Xylariomycetidae</taxon>
        <taxon>Amphisphaeriales</taxon>
        <taxon>Apiosporaceae</taxon>
        <taxon>Apiospora</taxon>
    </lineage>
</organism>
<dbReference type="EMBL" id="JAQQWK010000014">
    <property type="protein sequence ID" value="KAK8016586.1"/>
    <property type="molecule type" value="Genomic_DNA"/>
</dbReference>
<protein>
    <submittedName>
        <fullName evidence="1">Uncharacterized protein</fullName>
    </submittedName>
</protein>
<reference evidence="1 2" key="1">
    <citation type="submission" date="2023-01" db="EMBL/GenBank/DDBJ databases">
        <title>Analysis of 21 Apiospora genomes using comparative genomics revels a genus with tremendous synthesis potential of carbohydrate active enzymes and secondary metabolites.</title>
        <authorList>
            <person name="Sorensen T."/>
        </authorList>
    </citation>
    <scope>NUCLEOTIDE SEQUENCE [LARGE SCALE GENOMIC DNA]</scope>
    <source>
        <strain evidence="1 2">CBS 33761</strain>
    </source>
</reference>
<name>A0ABR1RNQ4_9PEZI</name>
<proteinExistence type="predicted"/>